<dbReference type="EMBL" id="SDMP01000003">
    <property type="protein sequence ID" value="RYR65761.1"/>
    <property type="molecule type" value="Genomic_DNA"/>
</dbReference>
<evidence type="ECO:0000313" key="2">
    <source>
        <dbReference type="Proteomes" id="UP000289738"/>
    </source>
</evidence>
<sequence length="221" mass="25420">MAACHVSPVIFRTMDIMKLQILAPPENLSRMNTMRIGDRPLWFRPFTIVKVGEINFGSGLVKDDTLAEKKRELYQAVEAARISESTPEPTLELDKFEHWSFDSKMESKAVNVVEFSAKELSLFSGQLNIEASFKIASTTVKALPSWLTLTLKAPPLLLIRSFVQEEAKHQEPKDKVAAMAMVRRQRILECEKENMEKKPFMDIQTETKRFRQTTLDLIFHF</sequence>
<proteinExistence type="predicted"/>
<name>A0A445DRK5_ARAHY</name>
<gene>
    <name evidence="1" type="ORF">Ahy_A03g011685</name>
</gene>
<evidence type="ECO:0000313" key="1">
    <source>
        <dbReference type="EMBL" id="RYR65761.1"/>
    </source>
</evidence>
<reference evidence="1 2" key="1">
    <citation type="submission" date="2019-01" db="EMBL/GenBank/DDBJ databases">
        <title>Sequencing of cultivated peanut Arachis hypogaea provides insights into genome evolution and oil improvement.</title>
        <authorList>
            <person name="Chen X."/>
        </authorList>
    </citation>
    <scope>NUCLEOTIDE SEQUENCE [LARGE SCALE GENOMIC DNA]</scope>
    <source>
        <strain evidence="2">cv. Fuhuasheng</strain>
        <tissue evidence="1">Leaves</tissue>
    </source>
</reference>
<dbReference type="AlphaFoldDB" id="A0A445DRK5"/>
<comment type="caution">
    <text evidence="1">The sequence shown here is derived from an EMBL/GenBank/DDBJ whole genome shotgun (WGS) entry which is preliminary data.</text>
</comment>
<keyword evidence="2" id="KW-1185">Reference proteome</keyword>
<organism evidence="1 2">
    <name type="scientific">Arachis hypogaea</name>
    <name type="common">Peanut</name>
    <dbReference type="NCBI Taxonomy" id="3818"/>
    <lineage>
        <taxon>Eukaryota</taxon>
        <taxon>Viridiplantae</taxon>
        <taxon>Streptophyta</taxon>
        <taxon>Embryophyta</taxon>
        <taxon>Tracheophyta</taxon>
        <taxon>Spermatophyta</taxon>
        <taxon>Magnoliopsida</taxon>
        <taxon>eudicotyledons</taxon>
        <taxon>Gunneridae</taxon>
        <taxon>Pentapetalae</taxon>
        <taxon>rosids</taxon>
        <taxon>fabids</taxon>
        <taxon>Fabales</taxon>
        <taxon>Fabaceae</taxon>
        <taxon>Papilionoideae</taxon>
        <taxon>50 kb inversion clade</taxon>
        <taxon>dalbergioids sensu lato</taxon>
        <taxon>Dalbergieae</taxon>
        <taxon>Pterocarpus clade</taxon>
        <taxon>Arachis</taxon>
    </lineage>
</organism>
<accession>A0A445DRK5</accession>
<protein>
    <submittedName>
        <fullName evidence="1">Uncharacterized protein</fullName>
    </submittedName>
</protein>
<dbReference type="Proteomes" id="UP000289738">
    <property type="component" value="Chromosome A03"/>
</dbReference>